<accession>A0A7V3VUF7</accession>
<evidence type="ECO:0000313" key="2">
    <source>
        <dbReference type="EMBL" id="HGE78552.1"/>
    </source>
</evidence>
<dbReference type="SUPFAM" id="SSF52317">
    <property type="entry name" value="Class I glutamine amidotransferase-like"/>
    <property type="match status" value="1"/>
</dbReference>
<dbReference type="PANTHER" id="PTHR48094">
    <property type="entry name" value="PROTEIN/NUCLEIC ACID DEGLYCASE DJ-1-RELATED"/>
    <property type="match status" value="1"/>
</dbReference>
<feature type="domain" description="DJ-1/PfpI" evidence="1">
    <location>
        <begin position="38"/>
        <end position="200"/>
    </location>
</feature>
<dbReference type="AlphaFoldDB" id="A0A7V3VUF7"/>
<dbReference type="InterPro" id="IPR002818">
    <property type="entry name" value="DJ-1/PfpI"/>
</dbReference>
<comment type="caution">
    <text evidence="2">The sequence shown here is derived from an EMBL/GenBank/DDBJ whole genome shotgun (WGS) entry which is preliminary data.</text>
</comment>
<organism evidence="2">
    <name type="scientific">candidate division WOR-3 bacterium</name>
    <dbReference type="NCBI Taxonomy" id="2052148"/>
    <lineage>
        <taxon>Bacteria</taxon>
        <taxon>Bacteria division WOR-3</taxon>
    </lineage>
</organism>
<protein>
    <submittedName>
        <fullName evidence="2">DJ-1/PfpI family protein</fullName>
    </submittedName>
</protein>
<proteinExistence type="predicted"/>
<dbReference type="Gene3D" id="3.40.50.880">
    <property type="match status" value="1"/>
</dbReference>
<evidence type="ECO:0000259" key="1">
    <source>
        <dbReference type="Pfam" id="PF01965"/>
    </source>
</evidence>
<dbReference type="PANTHER" id="PTHR48094:SF12">
    <property type="entry name" value="PARKINSON DISEASE PROTEIN 7 HOMOLOG"/>
    <property type="match status" value="1"/>
</dbReference>
<dbReference type="Pfam" id="PF01965">
    <property type="entry name" value="DJ-1_PfpI"/>
    <property type="match status" value="1"/>
</dbReference>
<dbReference type="GO" id="GO:0005737">
    <property type="term" value="C:cytoplasm"/>
    <property type="evidence" value="ECO:0007669"/>
    <property type="project" value="TreeGrafter"/>
</dbReference>
<reference evidence="2" key="1">
    <citation type="journal article" date="2020" name="mSystems">
        <title>Genome- and Community-Level Interaction Insights into Carbon Utilization and Element Cycling Functions of Hydrothermarchaeota in Hydrothermal Sediment.</title>
        <authorList>
            <person name="Zhou Z."/>
            <person name="Liu Y."/>
            <person name="Xu W."/>
            <person name="Pan J."/>
            <person name="Luo Z.H."/>
            <person name="Li M."/>
        </authorList>
    </citation>
    <scope>NUCLEOTIDE SEQUENCE [LARGE SCALE GENOMIC DNA]</scope>
    <source>
        <strain evidence="2">SpSt-961</strain>
    </source>
</reference>
<dbReference type="EMBL" id="DTOZ01000153">
    <property type="protein sequence ID" value="HGE78552.1"/>
    <property type="molecule type" value="Genomic_DNA"/>
</dbReference>
<dbReference type="CDD" id="cd03135">
    <property type="entry name" value="GATase1_DJ-1"/>
    <property type="match status" value="1"/>
</dbReference>
<gene>
    <name evidence="2" type="ORF">ENX68_06110</name>
</gene>
<dbReference type="InterPro" id="IPR029062">
    <property type="entry name" value="Class_I_gatase-like"/>
</dbReference>
<dbReference type="InterPro" id="IPR050325">
    <property type="entry name" value="Prot/Nucl_acid_deglycase"/>
</dbReference>
<name>A0A7V3VUF7_UNCW3</name>
<sequence length="204" mass="22079">MKKFFILGIILIIFCGGKGEKPIKNKGPEIQATGSIKKSILIVIAHKDFRDEEFKEPYELMRKAGFKVVIASTDTTPAKGMLGMVVKPDMLISEVNPDSFDAVIISGGVGCKTLWDNTELHKIVQNHNQNHKIIGAICIAPVVLARAGVLKGKKATVYPGVADEIKLCAEYTGSDVEQSENIITASGPDAAKKFAQTILEAIKK</sequence>